<dbReference type="EMBL" id="SHOA02000220">
    <property type="protein sequence ID" value="TDH65206.1"/>
    <property type="molecule type" value="Genomic_DNA"/>
</dbReference>
<evidence type="ECO:0000256" key="1">
    <source>
        <dbReference type="SAM" id="MobiDB-lite"/>
    </source>
</evidence>
<dbReference type="Proteomes" id="UP000294530">
    <property type="component" value="Unassembled WGS sequence"/>
</dbReference>
<comment type="caution">
    <text evidence="2">The sequence shown here is derived from an EMBL/GenBank/DDBJ whole genome shotgun (WGS) entry which is preliminary data.</text>
</comment>
<keyword evidence="3" id="KW-1185">Reference proteome</keyword>
<evidence type="ECO:0000313" key="3">
    <source>
        <dbReference type="Proteomes" id="UP000294530"/>
    </source>
</evidence>
<dbReference type="RefSeq" id="XP_067814705.1">
    <property type="nucleotide sequence ID" value="XM_067959628.1"/>
</dbReference>
<dbReference type="GeneID" id="94345299"/>
<dbReference type="KEGG" id="blac:94345299"/>
<name>A0A976IB70_BRELC</name>
<feature type="region of interest" description="Disordered" evidence="1">
    <location>
        <begin position="1"/>
        <end position="23"/>
    </location>
</feature>
<dbReference type="AlphaFoldDB" id="A0A976IB70"/>
<sequence>MQEQEVAKNVQRRLPSAATPTTQPELNLLEDFEPASAKALIFDPLVSVSAFLNECMHHDEMVNIAIFVMCQAKISMTGDLLPSQQPQQVSQVPAIF</sequence>
<gene>
    <name evidence="2" type="ORF">CCR75_001526</name>
</gene>
<organism evidence="2 3">
    <name type="scientific">Bremia lactucae</name>
    <name type="common">Lettuce downy mildew</name>
    <dbReference type="NCBI Taxonomy" id="4779"/>
    <lineage>
        <taxon>Eukaryota</taxon>
        <taxon>Sar</taxon>
        <taxon>Stramenopiles</taxon>
        <taxon>Oomycota</taxon>
        <taxon>Peronosporomycetes</taxon>
        <taxon>Peronosporales</taxon>
        <taxon>Peronosporaceae</taxon>
        <taxon>Bremia</taxon>
    </lineage>
</organism>
<accession>A0A976IB70</accession>
<proteinExistence type="predicted"/>
<protein>
    <submittedName>
        <fullName evidence="2">Uncharacterized protein</fullName>
    </submittedName>
</protein>
<evidence type="ECO:0000313" key="2">
    <source>
        <dbReference type="EMBL" id="TDH65206.1"/>
    </source>
</evidence>
<reference evidence="2 3" key="1">
    <citation type="journal article" date="2021" name="Genome Biol.">
        <title>AFLAP: assembly-free linkage analysis pipeline using k-mers from genome sequencing data.</title>
        <authorList>
            <person name="Fletcher K."/>
            <person name="Zhang L."/>
            <person name="Gil J."/>
            <person name="Han R."/>
            <person name="Cavanaugh K."/>
            <person name="Michelmore R."/>
        </authorList>
    </citation>
    <scope>NUCLEOTIDE SEQUENCE [LARGE SCALE GENOMIC DNA]</scope>
    <source>
        <strain evidence="2 3">SF5</strain>
    </source>
</reference>